<proteinExistence type="predicted"/>
<feature type="domain" description="AMP-dependent synthetase/ligase" evidence="2">
    <location>
        <begin position="31"/>
        <end position="409"/>
    </location>
</feature>
<evidence type="ECO:0000313" key="5">
    <source>
        <dbReference type="Proteomes" id="UP001160334"/>
    </source>
</evidence>
<keyword evidence="5" id="KW-1185">Reference proteome</keyword>
<dbReference type="Proteomes" id="UP001160334">
    <property type="component" value="Unassembled WGS sequence"/>
</dbReference>
<dbReference type="EMBL" id="JARXVC010000022">
    <property type="protein sequence ID" value="MDH6284471.1"/>
    <property type="molecule type" value="Genomic_DNA"/>
</dbReference>
<accession>A0ABT6MJI2</accession>
<organism evidence="4 5">
    <name type="scientific">Prescottella agglutinans</name>
    <dbReference type="NCBI Taxonomy" id="1644129"/>
    <lineage>
        <taxon>Bacteria</taxon>
        <taxon>Bacillati</taxon>
        <taxon>Actinomycetota</taxon>
        <taxon>Actinomycetes</taxon>
        <taxon>Mycobacteriales</taxon>
        <taxon>Nocardiaceae</taxon>
        <taxon>Prescottella</taxon>
    </lineage>
</organism>
<comment type="caution">
    <text evidence="4">The sequence shown here is derived from an EMBL/GenBank/DDBJ whole genome shotgun (WGS) entry which is preliminary data.</text>
</comment>
<sequence>MCELSLRLGLVSDSNTFYFVDVAINIADLVEHSIDLNPDRIALVDAERELTFAQLEERANRLANYLRGQGVEPGDKVGIYSRNTIEAIITMVAVFKARAIMVNVNYRYVENELQYIFENSDMVALVHERRYADKVAGVLPNTPHVKTAIVVEDGTDLDYSSYGGVEFEQALAQGSPERNFGERSPDDIFILYTGGTTGMPKGVMWRHEDWWRVLGGGVNFVTGEYLEDEWEMAKLGAANPAMVRFPIPPMIHGGSQSAVFHSLFGGGTLVMHPEFDGHEVWQVIDRHKVNLIFITGDAMARPMIDALIAGNPETGEPYDLSSLYVIASSAALFSPALKEQFLELLPNRLLTDSIGSSETGFGGLATITKGFEHTGGPRVKIDAATVVLDDEGNPIEPGSGKVGMLARSGHIPLGYYKDEEKTKATFKVFNGIRYSIPGDYASVEEDGTVTMLGRGSVSINSGGEKIYPEEVEGAIKLHPDVFDVLVVGVPDDRWGNRVAAVVAPRPGTRPNLADIVDAARKEIAGYKVPRSLWLVDEIKRSPAGKPDYKWATAQTQSRDADEHLTNGKDA</sequence>
<dbReference type="NCBIfam" id="NF005863">
    <property type="entry name" value="PRK07798.1"/>
    <property type="match status" value="1"/>
</dbReference>
<gene>
    <name evidence="4" type="ORF">M2280_005731</name>
</gene>
<dbReference type="Pfam" id="PF13193">
    <property type="entry name" value="AMP-binding_C"/>
    <property type="match status" value="1"/>
</dbReference>
<dbReference type="PANTHER" id="PTHR43767:SF1">
    <property type="entry name" value="NONRIBOSOMAL PEPTIDE SYNTHASE PES1 (EUROFUNG)-RELATED"/>
    <property type="match status" value="1"/>
</dbReference>
<dbReference type="Gene3D" id="3.40.50.12780">
    <property type="entry name" value="N-terminal domain of ligase-like"/>
    <property type="match status" value="1"/>
</dbReference>
<feature type="compositionally biased region" description="Basic and acidic residues" evidence="1">
    <location>
        <begin position="558"/>
        <end position="570"/>
    </location>
</feature>
<feature type="region of interest" description="Disordered" evidence="1">
    <location>
        <begin position="542"/>
        <end position="570"/>
    </location>
</feature>
<dbReference type="PANTHER" id="PTHR43767">
    <property type="entry name" value="LONG-CHAIN-FATTY-ACID--COA LIGASE"/>
    <property type="match status" value="1"/>
</dbReference>
<dbReference type="PROSITE" id="PS00455">
    <property type="entry name" value="AMP_BINDING"/>
    <property type="match status" value="1"/>
</dbReference>
<dbReference type="CDD" id="cd05924">
    <property type="entry name" value="FACL_like_5"/>
    <property type="match status" value="1"/>
</dbReference>
<dbReference type="GO" id="GO:0016874">
    <property type="term" value="F:ligase activity"/>
    <property type="evidence" value="ECO:0007669"/>
    <property type="project" value="UniProtKB-KW"/>
</dbReference>
<dbReference type="InterPro" id="IPR042099">
    <property type="entry name" value="ANL_N_sf"/>
</dbReference>
<dbReference type="InterPro" id="IPR050237">
    <property type="entry name" value="ATP-dep_AMP-bd_enzyme"/>
</dbReference>
<name>A0ABT6MJI2_9NOCA</name>
<dbReference type="InterPro" id="IPR025110">
    <property type="entry name" value="AMP-bd_C"/>
</dbReference>
<feature type="domain" description="AMP-binding enzyme C-terminal" evidence="3">
    <location>
        <begin position="470"/>
        <end position="545"/>
    </location>
</feature>
<dbReference type="EC" id="6.2.1.42" evidence="4"/>
<evidence type="ECO:0000313" key="4">
    <source>
        <dbReference type="EMBL" id="MDH6284471.1"/>
    </source>
</evidence>
<keyword evidence="4" id="KW-0436">Ligase</keyword>
<dbReference type="SUPFAM" id="SSF56801">
    <property type="entry name" value="Acetyl-CoA synthetase-like"/>
    <property type="match status" value="1"/>
</dbReference>
<dbReference type="Gene3D" id="3.30.300.30">
    <property type="match status" value="1"/>
</dbReference>
<reference evidence="4 5" key="1">
    <citation type="submission" date="2023-04" db="EMBL/GenBank/DDBJ databases">
        <title>Forest soil microbial communities from Buena Vista Peninsula, Colon Province, Panama.</title>
        <authorList>
            <person name="Bouskill N."/>
        </authorList>
    </citation>
    <scope>NUCLEOTIDE SEQUENCE [LARGE SCALE GENOMIC DNA]</scope>
    <source>
        <strain evidence="4 5">CFH S0262</strain>
    </source>
</reference>
<dbReference type="Pfam" id="PF00501">
    <property type="entry name" value="AMP-binding"/>
    <property type="match status" value="1"/>
</dbReference>
<evidence type="ECO:0000259" key="3">
    <source>
        <dbReference type="Pfam" id="PF13193"/>
    </source>
</evidence>
<dbReference type="InterPro" id="IPR000873">
    <property type="entry name" value="AMP-dep_synth/lig_dom"/>
</dbReference>
<dbReference type="InterPro" id="IPR045851">
    <property type="entry name" value="AMP-bd_C_sf"/>
</dbReference>
<evidence type="ECO:0000259" key="2">
    <source>
        <dbReference type="Pfam" id="PF00501"/>
    </source>
</evidence>
<protein>
    <submittedName>
        <fullName evidence="4">Acyl-CoA synthetase (AMP-forming)/AMP-acid ligase II</fullName>
        <ecNumber evidence="4">6.2.1.42</ecNumber>
    </submittedName>
</protein>
<evidence type="ECO:0000256" key="1">
    <source>
        <dbReference type="SAM" id="MobiDB-lite"/>
    </source>
</evidence>
<dbReference type="InterPro" id="IPR020845">
    <property type="entry name" value="AMP-binding_CS"/>
</dbReference>